<accession>A0ABY5TY01</accession>
<sequence length="69" mass="7767">MQLQEQGALSVQDTIDRYLPGFLNGKHINSSGIYFRRISLLHVFLLISKIMVTDGPLNRLGLVVKSRVV</sequence>
<proteinExistence type="predicted"/>
<dbReference type="EMBL" id="CP103866">
    <property type="protein sequence ID" value="UWE02302.1"/>
    <property type="molecule type" value="Genomic_DNA"/>
</dbReference>
<name>A0ABY5TY01_LACSH</name>
<organism evidence="1 2">
    <name type="scientific">Laceyella sacchari</name>
    <name type="common">Thermoactinomyces thalpophilus</name>
    <dbReference type="NCBI Taxonomy" id="37482"/>
    <lineage>
        <taxon>Bacteria</taxon>
        <taxon>Bacillati</taxon>
        <taxon>Bacillota</taxon>
        <taxon>Bacilli</taxon>
        <taxon>Bacillales</taxon>
        <taxon>Thermoactinomycetaceae</taxon>
        <taxon>Laceyella</taxon>
    </lineage>
</organism>
<gene>
    <name evidence="1" type="ORF">NYR52_08830</name>
</gene>
<reference evidence="1" key="1">
    <citation type="submission" date="2022-08" db="EMBL/GenBank/DDBJ databases">
        <title>The complete genome sequence of the thermophilic bacterium Laceyella sacchari FBKL4.010 reveals the basis for tetramethylpyrazine biosynthesis in Moutai-flavor Daqu.</title>
        <authorList>
            <person name="Li D."/>
            <person name="Huang W."/>
            <person name="Wang C."/>
            <person name="Qiu S."/>
        </authorList>
    </citation>
    <scope>NUCLEOTIDE SEQUENCE</scope>
    <source>
        <strain evidence="1">FBKL4.014</strain>
    </source>
</reference>
<evidence type="ECO:0000313" key="1">
    <source>
        <dbReference type="EMBL" id="UWE02302.1"/>
    </source>
</evidence>
<dbReference type="Proteomes" id="UP001058650">
    <property type="component" value="Chromosome"/>
</dbReference>
<keyword evidence="2" id="KW-1185">Reference proteome</keyword>
<dbReference type="InterPro" id="IPR012338">
    <property type="entry name" value="Beta-lactam/transpept-like"/>
</dbReference>
<protein>
    <submittedName>
        <fullName evidence="1">Uncharacterized protein</fullName>
    </submittedName>
</protein>
<dbReference type="Gene3D" id="3.40.710.10">
    <property type="entry name" value="DD-peptidase/beta-lactamase superfamily"/>
    <property type="match status" value="1"/>
</dbReference>
<evidence type="ECO:0000313" key="2">
    <source>
        <dbReference type="Proteomes" id="UP001058650"/>
    </source>
</evidence>